<name>A0A6J6YFJ9_9ZZZZ</name>
<dbReference type="PANTHER" id="PTHR21294">
    <property type="entry name" value="ELECTRON TRANSFER FLAVOPROTEIN BETA-SUBUNIT"/>
    <property type="match status" value="1"/>
</dbReference>
<reference evidence="3" key="1">
    <citation type="submission" date="2020-05" db="EMBL/GenBank/DDBJ databases">
        <authorList>
            <person name="Chiriac C."/>
            <person name="Salcher M."/>
            <person name="Ghai R."/>
            <person name="Kavagutti S V."/>
        </authorList>
    </citation>
    <scope>NUCLEOTIDE SEQUENCE</scope>
</reference>
<evidence type="ECO:0000313" key="3">
    <source>
        <dbReference type="EMBL" id="CAB4804347.1"/>
    </source>
</evidence>
<dbReference type="NCBIfam" id="TIGR04503">
    <property type="entry name" value="mft_etfB"/>
    <property type="match status" value="1"/>
</dbReference>
<evidence type="ECO:0000256" key="1">
    <source>
        <dbReference type="ARBA" id="ARBA00007557"/>
    </source>
</evidence>
<proteinExistence type="inferred from homology"/>
<dbReference type="AlphaFoldDB" id="A0A6J6YFJ9"/>
<organism evidence="3">
    <name type="scientific">freshwater metagenome</name>
    <dbReference type="NCBI Taxonomy" id="449393"/>
    <lineage>
        <taxon>unclassified sequences</taxon>
        <taxon>metagenomes</taxon>
        <taxon>ecological metagenomes</taxon>
    </lineage>
</organism>
<dbReference type="InterPro" id="IPR012255">
    <property type="entry name" value="ETF_b"/>
</dbReference>
<dbReference type="SUPFAM" id="SSF52402">
    <property type="entry name" value="Adenine nucleotide alpha hydrolases-like"/>
    <property type="match status" value="1"/>
</dbReference>
<dbReference type="GO" id="GO:0009055">
    <property type="term" value="F:electron transfer activity"/>
    <property type="evidence" value="ECO:0007669"/>
    <property type="project" value="InterPro"/>
</dbReference>
<dbReference type="InterPro" id="IPR014730">
    <property type="entry name" value="ETF_a/b_N"/>
</dbReference>
<feature type="domain" description="Electron transfer flavoprotein alpha/beta-subunit N-terminal" evidence="2">
    <location>
        <begin position="11"/>
        <end position="187"/>
    </location>
</feature>
<dbReference type="InterPro" id="IPR030982">
    <property type="entry name" value="Mft_EtfB"/>
</dbReference>
<dbReference type="Pfam" id="PF01012">
    <property type="entry name" value="ETF"/>
    <property type="match status" value="1"/>
</dbReference>
<protein>
    <submittedName>
        <fullName evidence="3">Unannotated protein</fullName>
    </submittedName>
</protein>
<dbReference type="EMBL" id="CAFAAJ010000063">
    <property type="protein sequence ID" value="CAB4804347.1"/>
    <property type="molecule type" value="Genomic_DNA"/>
</dbReference>
<sequence>MTVVACLKWLTPHDADDRFGGFSPADSSALEWALRLGAARGEQVLAVTVGPAAADTALRDALACGVHRAIRVDAADELASNDVAAAIAGAVDGLDVSFVCCGDYSLDRGTGSVPAFLAAQIGARQALGLIEIVLGNEVIALRRLDGGRRERLRVDAPAVLSVEGATATLRRASLSGALAARTAPIDVLAGPVGSHLPTARRPYRPRARVLPPPQGETLDRVRSLLSGGTATKSHGVPVELGPEEAADRIIAALDEWGYS</sequence>
<gene>
    <name evidence="3" type="ORF">UFOPK3001_01150</name>
</gene>
<dbReference type="SMART" id="SM00893">
    <property type="entry name" value="ETF"/>
    <property type="match status" value="1"/>
</dbReference>
<evidence type="ECO:0000259" key="2">
    <source>
        <dbReference type="SMART" id="SM00893"/>
    </source>
</evidence>
<dbReference type="PROSITE" id="PS01065">
    <property type="entry name" value="ETF_BETA"/>
    <property type="match status" value="1"/>
</dbReference>
<dbReference type="Gene3D" id="3.40.50.620">
    <property type="entry name" value="HUPs"/>
    <property type="match status" value="1"/>
</dbReference>
<dbReference type="InterPro" id="IPR014729">
    <property type="entry name" value="Rossmann-like_a/b/a_fold"/>
</dbReference>
<dbReference type="InterPro" id="IPR000049">
    <property type="entry name" value="ET-Flavoprotein_bsu_CS"/>
</dbReference>
<accession>A0A6J6YFJ9</accession>
<comment type="similarity">
    <text evidence="1">Belongs to the ETF beta-subunit/FixA family.</text>
</comment>